<evidence type="ECO:0000259" key="1">
    <source>
        <dbReference type="Pfam" id="PF13439"/>
    </source>
</evidence>
<dbReference type="RefSeq" id="WP_188541276.1">
    <property type="nucleotide sequence ID" value="NZ_BMFT01000002.1"/>
</dbReference>
<dbReference type="SUPFAM" id="SSF53756">
    <property type="entry name" value="UDP-Glycosyltransferase/glycogen phosphorylase"/>
    <property type="match status" value="1"/>
</dbReference>
<accession>A0ABQ1YPZ1</accession>
<evidence type="ECO:0000313" key="2">
    <source>
        <dbReference type="EMBL" id="GGH32203.1"/>
    </source>
</evidence>
<keyword evidence="3" id="KW-1185">Reference proteome</keyword>
<organism evidence="2 3">
    <name type="scientific">Paenibacillus segetis</name>
    <dbReference type="NCBI Taxonomy" id="1325360"/>
    <lineage>
        <taxon>Bacteria</taxon>
        <taxon>Bacillati</taxon>
        <taxon>Bacillota</taxon>
        <taxon>Bacilli</taxon>
        <taxon>Bacillales</taxon>
        <taxon>Paenibacillaceae</taxon>
        <taxon>Paenibacillus</taxon>
    </lineage>
</organism>
<feature type="domain" description="Glycosyltransferase subfamily 4-like N-terminal" evidence="1">
    <location>
        <begin position="27"/>
        <end position="157"/>
    </location>
</feature>
<proteinExistence type="predicted"/>
<dbReference type="Proteomes" id="UP000659344">
    <property type="component" value="Unassembled WGS sequence"/>
</dbReference>
<comment type="caution">
    <text evidence="2">The sequence shown here is derived from an EMBL/GenBank/DDBJ whole genome shotgun (WGS) entry which is preliminary data.</text>
</comment>
<dbReference type="Pfam" id="PF13439">
    <property type="entry name" value="Glyco_transf_4"/>
    <property type="match status" value="1"/>
</dbReference>
<reference evidence="3" key="1">
    <citation type="journal article" date="2019" name="Int. J. Syst. Evol. Microbiol.">
        <title>The Global Catalogue of Microorganisms (GCM) 10K type strain sequencing project: providing services to taxonomists for standard genome sequencing and annotation.</title>
        <authorList>
            <consortium name="The Broad Institute Genomics Platform"/>
            <consortium name="The Broad Institute Genome Sequencing Center for Infectious Disease"/>
            <person name="Wu L."/>
            <person name="Ma J."/>
        </authorList>
    </citation>
    <scope>NUCLEOTIDE SEQUENCE [LARGE SCALE GENOMIC DNA]</scope>
    <source>
        <strain evidence="3">CGMCC 1.12769</strain>
    </source>
</reference>
<gene>
    <name evidence="2" type="primary">wbmB</name>
    <name evidence="2" type="ORF">GCM10008013_36470</name>
</gene>
<name>A0ABQ1YPZ1_9BACL</name>
<sequence length="361" mass="41557">MKIAYLIHWNDGPDSGVFKKVISQITEWNLLGHEVTLFLFTNRWEAEWKDDLPELRLVTQTYGAGLTRFSAFRKLISQVKEWQPDIVYHRFDLYYFALPTLLRSTPSILEINSNDLTEMRFGGKARYLYHQLTRAMVLRAATGFVFVSGEIAEEEHYSRYVRDKVVIGNGFAMAGVSPAEPTVEDRIRLFFIGTPGQPWHGVDSIVALAEMNQDWHFDIVGIQSSDIGGQLPNNMTFHGRMVRREYEPLMLKADVAIGSLALYRNQMKEASPLKVREYLAYGLPIIIGYSDTDFPEQVPFILEIPNTPDNTRNNQEEIRTFVTAWHKKRVERSQVAHLDTVVKEAVRVDYMKHIVQNGGRK</sequence>
<evidence type="ECO:0000313" key="3">
    <source>
        <dbReference type="Proteomes" id="UP000659344"/>
    </source>
</evidence>
<dbReference type="EMBL" id="BMFT01000002">
    <property type="protein sequence ID" value="GGH32203.1"/>
    <property type="molecule type" value="Genomic_DNA"/>
</dbReference>
<dbReference type="CDD" id="cd03801">
    <property type="entry name" value="GT4_PimA-like"/>
    <property type="match status" value="1"/>
</dbReference>
<protein>
    <recommendedName>
        <fullName evidence="1">Glycosyltransferase subfamily 4-like N-terminal domain-containing protein</fullName>
    </recommendedName>
</protein>
<dbReference type="InterPro" id="IPR028098">
    <property type="entry name" value="Glyco_trans_4-like_N"/>
</dbReference>
<dbReference type="Gene3D" id="3.40.50.2000">
    <property type="entry name" value="Glycogen Phosphorylase B"/>
    <property type="match status" value="2"/>
</dbReference>